<gene>
    <name evidence="2" type="ORF">EGD98_13720</name>
</gene>
<name>A0A8J7YF40_9EURY</name>
<keyword evidence="1" id="KW-1133">Transmembrane helix</keyword>
<evidence type="ECO:0008006" key="4">
    <source>
        <dbReference type="Google" id="ProtNLM"/>
    </source>
</evidence>
<organism evidence="2 3">
    <name type="scientific">Haloarcula salinisoli</name>
    <dbReference type="NCBI Taxonomy" id="2487746"/>
    <lineage>
        <taxon>Archaea</taxon>
        <taxon>Methanobacteriati</taxon>
        <taxon>Methanobacteriota</taxon>
        <taxon>Stenosarchaea group</taxon>
        <taxon>Halobacteria</taxon>
        <taxon>Halobacteriales</taxon>
        <taxon>Haloarculaceae</taxon>
        <taxon>Haloarcula</taxon>
    </lineage>
</organism>
<dbReference type="EMBL" id="RKLQ01000002">
    <property type="protein sequence ID" value="MBX0304730.1"/>
    <property type="molecule type" value="Genomic_DNA"/>
</dbReference>
<comment type="caution">
    <text evidence="2">The sequence shown here is derived from an EMBL/GenBank/DDBJ whole genome shotgun (WGS) entry which is preliminary data.</text>
</comment>
<evidence type="ECO:0000256" key="1">
    <source>
        <dbReference type="SAM" id="Phobius"/>
    </source>
</evidence>
<keyword evidence="1" id="KW-0472">Membrane</keyword>
<keyword evidence="3" id="KW-1185">Reference proteome</keyword>
<dbReference type="Proteomes" id="UP000783863">
    <property type="component" value="Unassembled WGS sequence"/>
</dbReference>
<dbReference type="RefSeq" id="WP_220588933.1">
    <property type="nucleotide sequence ID" value="NZ_RKLQ01000002.1"/>
</dbReference>
<evidence type="ECO:0000313" key="2">
    <source>
        <dbReference type="EMBL" id="MBX0304730.1"/>
    </source>
</evidence>
<keyword evidence="1" id="KW-0812">Transmembrane</keyword>
<feature type="transmembrane region" description="Helical" evidence="1">
    <location>
        <begin position="90"/>
        <end position="109"/>
    </location>
</feature>
<sequence>MILGYQLLVMALVGYFGWWMHEAAHYFTGFIWTNQQKLIIRYYIVPRSVDFSACNLPPMGIRITGAAPLLLLLPSIALTWRVLIPLGQSGNLLLAAAIALPSFAAALPISKKDRQAIFSPAEWG</sequence>
<proteinExistence type="predicted"/>
<protein>
    <recommendedName>
        <fullName evidence="4">Zincin peptidase</fullName>
    </recommendedName>
</protein>
<accession>A0A8J7YF40</accession>
<feature type="transmembrane region" description="Helical" evidence="1">
    <location>
        <begin position="66"/>
        <end position="84"/>
    </location>
</feature>
<reference evidence="2" key="1">
    <citation type="submission" date="2021-06" db="EMBL/GenBank/DDBJ databases">
        <title>Halomicroarcula sp. F24A a new haloarchaeum isolated from saline soil.</title>
        <authorList>
            <person name="Duran-Viseras A."/>
            <person name="Sanchez-Porro C."/>
            <person name="Ventosa A."/>
        </authorList>
    </citation>
    <scope>NUCLEOTIDE SEQUENCE</scope>
    <source>
        <strain evidence="2">F24A</strain>
    </source>
</reference>
<evidence type="ECO:0000313" key="3">
    <source>
        <dbReference type="Proteomes" id="UP000783863"/>
    </source>
</evidence>
<dbReference type="AlphaFoldDB" id="A0A8J7YF40"/>